<dbReference type="EC" id="3.1.3.4" evidence="3"/>
<dbReference type="Pfam" id="PF16876">
    <property type="entry name" value="Lipin_mid"/>
    <property type="match status" value="1"/>
</dbReference>
<comment type="cofactor">
    <cofactor evidence="1">
        <name>Mg(2+)</name>
        <dbReference type="ChEBI" id="CHEBI:18420"/>
    </cofactor>
</comment>
<evidence type="ECO:0000259" key="6">
    <source>
        <dbReference type="SMART" id="SM00775"/>
    </source>
</evidence>
<gene>
    <name evidence="8" type="primary">LOC115746310</name>
</gene>
<protein>
    <recommendedName>
        <fullName evidence="3">phosphatidate phosphatase</fullName>
        <ecNumber evidence="3">3.1.3.4</ecNumber>
    </recommendedName>
</protein>
<dbReference type="PANTHER" id="PTHR12181">
    <property type="entry name" value="LIPIN"/>
    <property type="match status" value="1"/>
</dbReference>
<dbReference type="InterPro" id="IPR026058">
    <property type="entry name" value="LIPIN"/>
</dbReference>
<dbReference type="InterPro" id="IPR031703">
    <property type="entry name" value="Lipin_mid"/>
</dbReference>
<dbReference type="Proteomes" id="UP000827889">
    <property type="component" value="Chromosome 2"/>
</dbReference>
<feature type="region of interest" description="Disordered" evidence="5">
    <location>
        <begin position="599"/>
        <end position="623"/>
    </location>
</feature>
<dbReference type="GeneID" id="115746310"/>
<reference evidence="8" key="2">
    <citation type="submission" date="2025-08" db="UniProtKB">
        <authorList>
            <consortium name="RefSeq"/>
        </authorList>
    </citation>
    <scope>IDENTIFICATION</scope>
    <source>
        <tissue evidence="8">Leaf</tissue>
    </source>
</reference>
<dbReference type="AlphaFoldDB" id="A0A8B8PSY6"/>
<dbReference type="SUPFAM" id="SSF56784">
    <property type="entry name" value="HAD-like"/>
    <property type="match status" value="1"/>
</dbReference>
<keyword evidence="4" id="KW-0378">Hydrolase</keyword>
<evidence type="ECO:0000256" key="1">
    <source>
        <dbReference type="ARBA" id="ARBA00001946"/>
    </source>
</evidence>
<proteinExistence type="inferred from homology"/>
<evidence type="ECO:0000256" key="5">
    <source>
        <dbReference type="SAM" id="MobiDB-lite"/>
    </source>
</evidence>
<evidence type="ECO:0000256" key="4">
    <source>
        <dbReference type="ARBA" id="ARBA00022801"/>
    </source>
</evidence>
<evidence type="ECO:0000313" key="8">
    <source>
        <dbReference type="RefSeq" id="XP_030537886.2"/>
    </source>
</evidence>
<dbReference type="InterPro" id="IPR007651">
    <property type="entry name" value="Lipin_N"/>
</dbReference>
<dbReference type="Pfam" id="PF08235">
    <property type="entry name" value="LNS2"/>
    <property type="match status" value="1"/>
</dbReference>
<dbReference type="RefSeq" id="XP_030537886.2">
    <property type="nucleotide sequence ID" value="XM_030682026.2"/>
</dbReference>
<dbReference type="Pfam" id="PF04571">
    <property type="entry name" value="Lipin_N"/>
    <property type="match status" value="1"/>
</dbReference>
<evidence type="ECO:0000256" key="3">
    <source>
        <dbReference type="ARBA" id="ARBA00012638"/>
    </source>
</evidence>
<keyword evidence="7" id="KW-1185">Reference proteome</keyword>
<evidence type="ECO:0000256" key="2">
    <source>
        <dbReference type="ARBA" id="ARBA00005476"/>
    </source>
</evidence>
<dbReference type="KEGG" id="rarg:115746310"/>
<evidence type="ECO:0000313" key="7">
    <source>
        <dbReference type="Proteomes" id="UP000827889"/>
    </source>
</evidence>
<organism evidence="7 8">
    <name type="scientific">Rhodamnia argentea</name>
    <dbReference type="NCBI Taxonomy" id="178133"/>
    <lineage>
        <taxon>Eukaryota</taxon>
        <taxon>Viridiplantae</taxon>
        <taxon>Streptophyta</taxon>
        <taxon>Embryophyta</taxon>
        <taxon>Tracheophyta</taxon>
        <taxon>Spermatophyta</taxon>
        <taxon>Magnoliopsida</taxon>
        <taxon>eudicotyledons</taxon>
        <taxon>Gunneridae</taxon>
        <taxon>Pentapetalae</taxon>
        <taxon>rosids</taxon>
        <taxon>malvids</taxon>
        <taxon>Myrtales</taxon>
        <taxon>Myrtaceae</taxon>
        <taxon>Myrtoideae</taxon>
        <taxon>Myrteae</taxon>
        <taxon>Australasian group</taxon>
        <taxon>Rhodamnia</taxon>
    </lineage>
</organism>
<feature type="compositionally biased region" description="Low complexity" evidence="5">
    <location>
        <begin position="99"/>
        <end position="108"/>
    </location>
</feature>
<dbReference type="SMART" id="SM00775">
    <property type="entry name" value="LNS2"/>
    <property type="match status" value="1"/>
</dbReference>
<dbReference type="InterPro" id="IPR013209">
    <property type="entry name" value="LNS2"/>
</dbReference>
<reference evidence="7" key="1">
    <citation type="submission" date="2025-05" db="UniProtKB">
        <authorList>
            <consortium name="RefSeq"/>
        </authorList>
    </citation>
    <scope>NUCLEOTIDE SEQUENCE [LARGE SCALE GENOMIC DNA]</scope>
</reference>
<feature type="region of interest" description="Disordered" evidence="5">
    <location>
        <begin position="96"/>
        <end position="134"/>
    </location>
</feature>
<feature type="domain" description="LNS2/PITP" evidence="6">
    <location>
        <begin position="933"/>
        <end position="1089"/>
    </location>
</feature>
<dbReference type="InterPro" id="IPR036412">
    <property type="entry name" value="HAD-like_sf"/>
</dbReference>
<comment type="similarity">
    <text evidence="2">Belongs to the lipin family.</text>
</comment>
<dbReference type="PANTHER" id="PTHR12181:SF12">
    <property type="entry name" value="PHOSPHATIDATE PHOSPHATASE"/>
    <property type="match status" value="1"/>
</dbReference>
<sequence>MYAVGRLGSYITRGVSTVSGPFHPFGGAVDIIVVEQPDGSFKSSPWYIHFGKFQGVLKAKEKIVNISVNGVEADFHMYLDQRGEAYFLREVEGEDEDSVSFPSSSSSGDDTDGQSRANKKPMKSKSGNYDVRGPNSVDLSYQKVVARTNSRRSRIFGLVFGKEVDEGDVYKDEDGDPSVERVDSLERAEIAADLLEMKWSTNLSTKNYRKDAASRFCANVVLDNKPDEVLQIEDKNGGAENSLKSGLSCEGTDSGHQDQSVVKVEHCVSHGGEEFPRVSTSEQVFEISTVRDNGLEEKSDITMEETRQYVHNVDTADKTVKAEVVIAEIAGPVSETSSSLDHEELKKYDEWDSTEKNGDFLENDILDENRDADKVESCAYWVTSETFDSGLHESTEHSHEDLYLGGEEACEVSIKSIEAKTMILPEQDIITEFQAKDVELEKKQEHSQQTFTSSWLIDGCIKHQVEEPILAAASFDKIAVAESTCGEHCRSMISVTENDHLSHDDQSYRDNIGSELKLNLESNGNVENCHGDCLVSKTTIFSTSESSEEEQFPFSDLDGFNFNDVTCVDAVSPEPMNEESHLLLTMQCSGVTGLSDGHEKSCTSSDYEDQENSSIDPDNAIEKSNIVSSPINISGTHSIDGDEGMWLVESMPNMRSHVENLDSCVLHVPLGHSLDSNYESLEFSIPSKEDARCSKAYACKEDELVQDQPNAEDIQGLGGTENFPFDPAVEVSLCRHLLFVGMGANAASQAFDAEKLDIHRYTSLGPSVVKDDRLVVRIGGHYFPWDAASPILLGMASFGTDQIFESKGMIATDEDERTLDGDASKATIPTGGSWRIWPFSLKNSKSQKAMYSVRRFGAESVSEIANSLNADKLLPKPTVVKKMARAMTPTSEQLASLNLKEGSNLVTFTFSTAMLGKQQVDARIYLWKWNTRIIISDVDGTITRSDVLGQFMPLVGVDWSQTGVAHLFSAIKENGYQLLFLSARAISQAYHTRRFLFNLKQDGKTLPDGPVVISPDGLFPSLFREVIRRAPHEFKIACLEEIRALFPPDYNPFYAGFGNRITDEISYLKVGIPKGKVFTINPKGEVAVNKHVDTKSYTSIRALVQGMFPPMASVEQEDFNSWNFWKLPPATIDI</sequence>
<accession>A0A8B8PSY6</accession>
<name>A0A8B8PSY6_9MYRT</name>
<dbReference type="InterPro" id="IPR031315">
    <property type="entry name" value="LNS2/PITP"/>
</dbReference>
<dbReference type="GO" id="GO:0008195">
    <property type="term" value="F:phosphatidate phosphatase activity"/>
    <property type="evidence" value="ECO:0007669"/>
    <property type="project" value="UniProtKB-EC"/>
</dbReference>